<gene>
    <name evidence="1" type="ORF">VCB98_01460</name>
</gene>
<dbReference type="AlphaFoldDB" id="A0AAP6JDG1"/>
<evidence type="ECO:0000313" key="2">
    <source>
        <dbReference type="Proteomes" id="UP001302316"/>
    </source>
</evidence>
<organism evidence="1 2">
    <name type="scientific">Natronospira elongata</name>
    <dbReference type="NCBI Taxonomy" id="3110268"/>
    <lineage>
        <taxon>Bacteria</taxon>
        <taxon>Pseudomonadati</taxon>
        <taxon>Pseudomonadota</taxon>
        <taxon>Gammaproteobacteria</taxon>
        <taxon>Natronospirales</taxon>
        <taxon>Natronospiraceae</taxon>
        <taxon>Natronospira</taxon>
    </lineage>
</organism>
<dbReference type="EMBL" id="JAYGII010000002">
    <property type="protein sequence ID" value="MEA5444486.1"/>
    <property type="molecule type" value="Genomic_DNA"/>
</dbReference>
<dbReference type="Gene3D" id="3.40.50.150">
    <property type="entry name" value="Vaccinia Virus protein VP39"/>
    <property type="match status" value="1"/>
</dbReference>
<dbReference type="PROSITE" id="PS51257">
    <property type="entry name" value="PROKAR_LIPOPROTEIN"/>
    <property type="match status" value="1"/>
</dbReference>
<proteinExistence type="predicted"/>
<dbReference type="Proteomes" id="UP001302316">
    <property type="component" value="Unassembled WGS sequence"/>
</dbReference>
<keyword evidence="1" id="KW-0489">Methyltransferase</keyword>
<sequence>MNALNARSVLLSGVFIGLIGCAAGPEPARDAEAVRAAVAEAAEGDHRSDAHRERNDARNPVETLDFFGLAADQHVVELWPGGGWYTEILAPVLAEHGKLTAASFDTESEVAYQARLGKAYLEKLAEEPDIYGNVEVLPFDPPRKTRLGEPNSADLVVTFRSLHGWVNDEVAEEVMRAALEVLRPGGSFGVVQHRAPAGEDPMEWAQRGYVPEEYVIQLAERVGFRFVDSSEINANPRDEKDHDFGVWTLPPSLRACREMDEGAERDDCIAHFQSIGESDRMTLRFVKPD</sequence>
<dbReference type="SUPFAM" id="SSF53335">
    <property type="entry name" value="S-adenosyl-L-methionine-dependent methyltransferases"/>
    <property type="match status" value="1"/>
</dbReference>
<dbReference type="InterPro" id="IPR029063">
    <property type="entry name" value="SAM-dependent_MTases_sf"/>
</dbReference>
<evidence type="ECO:0000313" key="1">
    <source>
        <dbReference type="EMBL" id="MEA5444486.1"/>
    </source>
</evidence>
<dbReference type="GO" id="GO:0032259">
    <property type="term" value="P:methylation"/>
    <property type="evidence" value="ECO:0007669"/>
    <property type="project" value="UniProtKB-KW"/>
</dbReference>
<accession>A0AAP6JDG1</accession>
<name>A0AAP6JDG1_9GAMM</name>
<dbReference type="RefSeq" id="WP_346049736.1">
    <property type="nucleotide sequence ID" value="NZ_JAYGII010000002.1"/>
</dbReference>
<keyword evidence="2" id="KW-1185">Reference proteome</keyword>
<dbReference type="PIRSF" id="PIRSF031679">
    <property type="entry name" value="Mtase_Alr7345_prd"/>
    <property type="match status" value="1"/>
</dbReference>
<dbReference type="GO" id="GO:0008168">
    <property type="term" value="F:methyltransferase activity"/>
    <property type="evidence" value="ECO:0007669"/>
    <property type="project" value="UniProtKB-KW"/>
</dbReference>
<comment type="caution">
    <text evidence="1">The sequence shown here is derived from an EMBL/GenBank/DDBJ whole genome shotgun (WGS) entry which is preliminary data.</text>
</comment>
<protein>
    <submittedName>
        <fullName evidence="1">Methyltransferase</fullName>
    </submittedName>
</protein>
<reference evidence="1 2" key="1">
    <citation type="submission" date="2023-12" db="EMBL/GenBank/DDBJ databases">
        <title>Whole-genome sequencing of halo(alkali)philic microorganisms from hypersaline lakes.</title>
        <authorList>
            <person name="Sorokin D.Y."/>
            <person name="Merkel A.Y."/>
            <person name="Messina E."/>
            <person name="Yakimov M."/>
        </authorList>
    </citation>
    <scope>NUCLEOTIDE SEQUENCE [LARGE SCALE GENOMIC DNA]</scope>
    <source>
        <strain evidence="1 2">AB-CW1</strain>
    </source>
</reference>
<dbReference type="InterPro" id="IPR016980">
    <property type="entry name" value="S-AdoMet-dep_MeTrfase_Alr7345"/>
</dbReference>
<keyword evidence="1" id="KW-0808">Transferase</keyword>